<dbReference type="Pfam" id="PF02156">
    <property type="entry name" value="Glyco_hydro_26"/>
    <property type="match status" value="1"/>
</dbReference>
<evidence type="ECO:0000313" key="9">
    <source>
        <dbReference type="Proteomes" id="UP000318582"/>
    </source>
</evidence>
<dbReference type="GO" id="GO:0016985">
    <property type="term" value="F:mannan endo-1,4-beta-mannosidase activity"/>
    <property type="evidence" value="ECO:0007669"/>
    <property type="project" value="InterPro"/>
</dbReference>
<evidence type="ECO:0000259" key="7">
    <source>
        <dbReference type="PROSITE" id="PS51764"/>
    </source>
</evidence>
<dbReference type="InterPro" id="IPR000805">
    <property type="entry name" value="Glyco_hydro_26"/>
</dbReference>
<dbReference type="GO" id="GO:0006080">
    <property type="term" value="P:substituted mannan metabolic process"/>
    <property type="evidence" value="ECO:0007669"/>
    <property type="project" value="InterPro"/>
</dbReference>
<organism evidence="8 9">
    <name type="scientific">Powellomyces hirtus</name>
    <dbReference type="NCBI Taxonomy" id="109895"/>
    <lineage>
        <taxon>Eukaryota</taxon>
        <taxon>Fungi</taxon>
        <taxon>Fungi incertae sedis</taxon>
        <taxon>Chytridiomycota</taxon>
        <taxon>Chytridiomycota incertae sedis</taxon>
        <taxon>Chytridiomycetes</taxon>
        <taxon>Spizellomycetales</taxon>
        <taxon>Powellomycetaceae</taxon>
        <taxon>Powellomyces</taxon>
    </lineage>
</organism>
<keyword evidence="3 4" id="KW-0326">Glycosidase</keyword>
<evidence type="ECO:0000256" key="1">
    <source>
        <dbReference type="ARBA" id="ARBA00007754"/>
    </source>
</evidence>
<dbReference type="PRINTS" id="PR01217">
    <property type="entry name" value="PRICHEXTENSN"/>
</dbReference>
<dbReference type="Gene3D" id="3.20.20.80">
    <property type="entry name" value="Glycosidases"/>
    <property type="match status" value="1"/>
</dbReference>
<evidence type="ECO:0000256" key="2">
    <source>
        <dbReference type="ARBA" id="ARBA00022801"/>
    </source>
</evidence>
<evidence type="ECO:0000313" key="8">
    <source>
        <dbReference type="EMBL" id="TPX58495.1"/>
    </source>
</evidence>
<evidence type="ECO:0000256" key="5">
    <source>
        <dbReference type="SAM" id="MobiDB-lite"/>
    </source>
</evidence>
<evidence type="ECO:0000256" key="4">
    <source>
        <dbReference type="PROSITE-ProRule" id="PRU01100"/>
    </source>
</evidence>
<dbReference type="PROSITE" id="PS51764">
    <property type="entry name" value="GH26"/>
    <property type="match status" value="1"/>
</dbReference>
<keyword evidence="6" id="KW-1133">Transmembrane helix</keyword>
<dbReference type="EMBL" id="QEAQ01000035">
    <property type="protein sequence ID" value="TPX58495.1"/>
    <property type="molecule type" value="Genomic_DNA"/>
</dbReference>
<feature type="active site" description="Nucleophile" evidence="4">
    <location>
        <position position="351"/>
    </location>
</feature>
<dbReference type="SUPFAM" id="SSF51445">
    <property type="entry name" value="(Trans)glycosidases"/>
    <property type="match status" value="1"/>
</dbReference>
<keyword evidence="6" id="KW-0812">Transmembrane</keyword>
<evidence type="ECO:0000256" key="3">
    <source>
        <dbReference type="ARBA" id="ARBA00023295"/>
    </source>
</evidence>
<keyword evidence="2 4" id="KW-0378">Hydrolase</keyword>
<dbReference type="InterPro" id="IPR022790">
    <property type="entry name" value="GH26_dom"/>
</dbReference>
<feature type="domain" description="GH26" evidence="7">
    <location>
        <begin position="67"/>
        <end position="422"/>
    </location>
</feature>
<protein>
    <submittedName>
        <fullName evidence="8">Mannan endo-1,4-beta-mannosidase</fullName>
    </submittedName>
</protein>
<gene>
    <name evidence="8" type="ORF">PhCBS80983_g03075</name>
</gene>
<feature type="transmembrane region" description="Helical" evidence="6">
    <location>
        <begin position="12"/>
        <end position="34"/>
    </location>
</feature>
<name>A0A507E5E6_9FUNG</name>
<dbReference type="AlphaFoldDB" id="A0A507E5E6"/>
<proteinExistence type="inferred from homology"/>
<keyword evidence="9" id="KW-1185">Reference proteome</keyword>
<reference evidence="8 9" key="1">
    <citation type="journal article" date="2019" name="Sci. Rep.">
        <title>Comparative genomics of chytrid fungi reveal insights into the obligate biotrophic and pathogenic lifestyle of Synchytrium endobioticum.</title>
        <authorList>
            <person name="van de Vossenberg B.T.L.H."/>
            <person name="Warris S."/>
            <person name="Nguyen H.D.T."/>
            <person name="van Gent-Pelzer M.P.E."/>
            <person name="Joly D.L."/>
            <person name="van de Geest H.C."/>
            <person name="Bonants P.J.M."/>
            <person name="Smith D.S."/>
            <person name="Levesque C.A."/>
            <person name="van der Lee T.A.J."/>
        </authorList>
    </citation>
    <scope>NUCLEOTIDE SEQUENCE [LARGE SCALE GENOMIC DNA]</scope>
    <source>
        <strain evidence="8 9">CBS 809.83</strain>
    </source>
</reference>
<dbReference type="PANTHER" id="PTHR40079:SF4">
    <property type="entry name" value="GH26 DOMAIN-CONTAINING PROTEIN-RELATED"/>
    <property type="match status" value="1"/>
</dbReference>
<dbReference type="PANTHER" id="PTHR40079">
    <property type="entry name" value="MANNAN ENDO-1,4-BETA-MANNOSIDASE E-RELATED"/>
    <property type="match status" value="1"/>
</dbReference>
<feature type="active site" description="Proton donor" evidence="4">
    <location>
        <position position="191"/>
    </location>
</feature>
<dbReference type="STRING" id="109895.A0A507E5E6"/>
<keyword evidence="6" id="KW-0472">Membrane</keyword>
<comment type="caution">
    <text evidence="8">The sequence shown here is derived from an EMBL/GenBank/DDBJ whole genome shotgun (WGS) entry which is preliminary data.</text>
</comment>
<sequence>MGHVSRRACCSIVFYTKALFAVSLAVGFMAFMSYRVYDMHKNPPAKPPATDLNIPVGNGPNRIPGSSGCTAGDARLGRLEPPAGVLMGYSLEWTTDGNLPSDIQKKLGRKPSVYNAFMRMTNDPVQPFDPSSEMLSWHGEQVREVGGILALTLEPIGALGGLTDAGIAVVVKKLRELNDLGVPIILRFGHEMNGEWTMYGYRPTYYIDMFRRMADAVHQGTTTTAMLWSPNVAIAYPFNTAPGDTAQSPWTTAGADDLRLLDTNNNGKVDPADDPYMPYWPGPDYVDWVGLSLYYYQDGGPNEVPTPGYFVDYLRGTNLAAYNVDPATNAAVRDFYKRFGEDMGKPVAISESGPGFHLNVAGPDELAVKQAWWEETLNLETLASLPLLKMIVNFEEQKPENPPVSPVSDWSYTNNPAVLAGYTAHLNTMGNELLWGDSLSLTCTGAIGVKAVAGAPAPLPPVPARTAPTAPVPANPVVPPPAPGTVQPPPAYIPEVPTPPVPAPVPTSVAPIPAAPVPTSVIPAPVVVNPVPTPTLPVAEPAPTPPVPTAPVTPPTVPVADTVEPEAPAGPAVTEGVGAPVVGGPPA</sequence>
<feature type="region of interest" description="Disordered" evidence="5">
    <location>
        <begin position="562"/>
        <end position="587"/>
    </location>
</feature>
<dbReference type="Proteomes" id="UP000318582">
    <property type="component" value="Unassembled WGS sequence"/>
</dbReference>
<accession>A0A507E5E6</accession>
<evidence type="ECO:0000256" key="6">
    <source>
        <dbReference type="SAM" id="Phobius"/>
    </source>
</evidence>
<comment type="similarity">
    <text evidence="1 4">Belongs to the glycosyl hydrolase 26 family.</text>
</comment>
<dbReference type="InterPro" id="IPR017853">
    <property type="entry name" value="GH"/>
</dbReference>